<evidence type="ECO:0000256" key="5">
    <source>
        <dbReference type="SAM" id="Phobius"/>
    </source>
</evidence>
<sequence>MENCVLTTKKGRGFRLRTGRALLAGAMTVMGTAVVVTATATPAFACHGLLYGNPVRQAAGFTFEVTSSFATASSITAVPNNGNASISGTSWATGQPALTVTVTGLTPGQSSTVQFNASLAGGGTACSSYTNAALLAAAVAPTLAAATATADGFTVNVTDYDATRYDYIFSATNGGAATVDVNGLVTVTGLNPGQSAVLTVDVTAKDGSGFSGTASATRSGSAINPAPAPPSGPAAPTAVAGDSAVKITWAAPSANGSVISGYRVIAAPGGASCDTDENTTMCIIGGLTNGRAYTFTVVASSNEGNSSASAASNTVTPAAVHNKDLAINKPSVPPGSTVTLTATGYQAGSSVDFYIYSTPVYLGAATANSSGVAVLRAALPAGWSGNHTVRALGIGLNGLPLSQDIAVLIAAATPGGLPVTGNGHIAAMVGAALAMLTLGCGLVFVATRRRRSEARGLSN</sequence>
<evidence type="ECO:0000256" key="3">
    <source>
        <dbReference type="ARBA" id="ARBA00023326"/>
    </source>
</evidence>
<keyword evidence="3" id="KW-0119">Carbohydrate metabolism</keyword>
<keyword evidence="5" id="KW-0472">Membrane</keyword>
<dbReference type="PANTHER" id="PTHR46708:SF2">
    <property type="entry name" value="FIBRONECTIN TYPE-III DOMAIN-CONTAINING PROTEIN"/>
    <property type="match status" value="1"/>
</dbReference>
<dbReference type="InterPro" id="IPR036116">
    <property type="entry name" value="FN3_sf"/>
</dbReference>
<evidence type="ECO:0000256" key="1">
    <source>
        <dbReference type="ARBA" id="ARBA00022737"/>
    </source>
</evidence>
<dbReference type="CDD" id="cd00063">
    <property type="entry name" value="FN3"/>
    <property type="match status" value="1"/>
</dbReference>
<keyword evidence="8" id="KW-1185">Reference proteome</keyword>
<dbReference type="SMART" id="SM00060">
    <property type="entry name" value="FN3"/>
    <property type="match status" value="1"/>
</dbReference>
<keyword evidence="1" id="KW-0677">Repeat</keyword>
<dbReference type="InterPro" id="IPR003961">
    <property type="entry name" value="FN3_dom"/>
</dbReference>
<dbReference type="SUPFAM" id="SSF49265">
    <property type="entry name" value="Fibronectin type III"/>
    <property type="match status" value="1"/>
</dbReference>
<dbReference type="EMBL" id="BAAARY010000039">
    <property type="protein sequence ID" value="GAA2532787.1"/>
    <property type="molecule type" value="Genomic_DNA"/>
</dbReference>
<dbReference type="Gene3D" id="2.60.40.1080">
    <property type="match status" value="1"/>
</dbReference>
<evidence type="ECO:0000259" key="6">
    <source>
        <dbReference type="PROSITE" id="PS50853"/>
    </source>
</evidence>
<name>A0ABN3NTM6_9ACTN</name>
<evidence type="ECO:0000313" key="7">
    <source>
        <dbReference type="EMBL" id="GAA2532787.1"/>
    </source>
</evidence>
<feature type="region of interest" description="Disordered" evidence="4">
    <location>
        <begin position="211"/>
        <end position="238"/>
    </location>
</feature>
<dbReference type="Pfam" id="PF00041">
    <property type="entry name" value="fn3"/>
    <property type="match status" value="1"/>
</dbReference>
<keyword evidence="3" id="KW-0624">Polysaccharide degradation</keyword>
<dbReference type="InterPro" id="IPR050991">
    <property type="entry name" value="ECM_Regulatory_Proteins"/>
</dbReference>
<dbReference type="InterPro" id="IPR013783">
    <property type="entry name" value="Ig-like_fold"/>
</dbReference>
<evidence type="ECO:0000313" key="8">
    <source>
        <dbReference type="Proteomes" id="UP001499978"/>
    </source>
</evidence>
<organism evidence="7 8">
    <name type="scientific">Pilimelia columellifera subsp. columellifera</name>
    <dbReference type="NCBI Taxonomy" id="706583"/>
    <lineage>
        <taxon>Bacteria</taxon>
        <taxon>Bacillati</taxon>
        <taxon>Actinomycetota</taxon>
        <taxon>Actinomycetes</taxon>
        <taxon>Micromonosporales</taxon>
        <taxon>Micromonosporaceae</taxon>
        <taxon>Pilimelia</taxon>
    </lineage>
</organism>
<feature type="transmembrane region" description="Helical" evidence="5">
    <location>
        <begin position="21"/>
        <end position="45"/>
    </location>
</feature>
<proteinExistence type="predicted"/>
<protein>
    <recommendedName>
        <fullName evidence="6">Fibronectin type-III domain-containing protein</fullName>
    </recommendedName>
</protein>
<dbReference type="PROSITE" id="PS50853">
    <property type="entry name" value="FN3"/>
    <property type="match status" value="1"/>
</dbReference>
<keyword evidence="5" id="KW-1133">Transmembrane helix</keyword>
<keyword evidence="2" id="KW-0378">Hydrolase</keyword>
<feature type="compositionally biased region" description="Low complexity" evidence="4">
    <location>
        <begin position="211"/>
        <end position="225"/>
    </location>
</feature>
<dbReference type="Gene3D" id="2.60.40.10">
    <property type="entry name" value="Immunoglobulins"/>
    <property type="match status" value="1"/>
</dbReference>
<keyword evidence="5" id="KW-0812">Transmembrane</keyword>
<keyword evidence="2" id="KW-0326">Glycosidase</keyword>
<feature type="transmembrane region" description="Helical" evidence="5">
    <location>
        <begin position="425"/>
        <end position="446"/>
    </location>
</feature>
<evidence type="ECO:0000256" key="4">
    <source>
        <dbReference type="SAM" id="MobiDB-lite"/>
    </source>
</evidence>
<comment type="caution">
    <text evidence="7">The sequence shown here is derived from an EMBL/GenBank/DDBJ whole genome shotgun (WGS) entry which is preliminary data.</text>
</comment>
<gene>
    <name evidence="7" type="ORF">GCM10010201_35440</name>
</gene>
<reference evidence="7 8" key="1">
    <citation type="journal article" date="2019" name="Int. J. Syst. Evol. Microbiol.">
        <title>The Global Catalogue of Microorganisms (GCM) 10K type strain sequencing project: providing services to taxonomists for standard genome sequencing and annotation.</title>
        <authorList>
            <consortium name="The Broad Institute Genomics Platform"/>
            <consortium name="The Broad Institute Genome Sequencing Center for Infectious Disease"/>
            <person name="Wu L."/>
            <person name="Ma J."/>
        </authorList>
    </citation>
    <scope>NUCLEOTIDE SEQUENCE [LARGE SCALE GENOMIC DNA]</scope>
    <source>
        <strain evidence="7 8">JCM 3367</strain>
    </source>
</reference>
<accession>A0ABN3NTM6</accession>
<dbReference type="Proteomes" id="UP001499978">
    <property type="component" value="Unassembled WGS sequence"/>
</dbReference>
<feature type="domain" description="Fibronectin type-III" evidence="6">
    <location>
        <begin position="229"/>
        <end position="319"/>
    </location>
</feature>
<evidence type="ECO:0000256" key="2">
    <source>
        <dbReference type="ARBA" id="ARBA00023295"/>
    </source>
</evidence>
<dbReference type="PANTHER" id="PTHR46708">
    <property type="entry name" value="TENASCIN"/>
    <property type="match status" value="1"/>
</dbReference>